<gene>
    <name evidence="2" type="ORF">RB653_008488</name>
</gene>
<feature type="region of interest" description="Disordered" evidence="1">
    <location>
        <begin position="29"/>
        <end position="65"/>
    </location>
</feature>
<evidence type="ECO:0000256" key="1">
    <source>
        <dbReference type="SAM" id="MobiDB-lite"/>
    </source>
</evidence>
<dbReference type="Proteomes" id="UP001344447">
    <property type="component" value="Unassembled WGS sequence"/>
</dbReference>
<proteinExistence type="predicted"/>
<keyword evidence="3" id="KW-1185">Reference proteome</keyword>
<organism evidence="2 3">
    <name type="scientific">Dictyostelium firmibasis</name>
    <dbReference type="NCBI Taxonomy" id="79012"/>
    <lineage>
        <taxon>Eukaryota</taxon>
        <taxon>Amoebozoa</taxon>
        <taxon>Evosea</taxon>
        <taxon>Eumycetozoa</taxon>
        <taxon>Dictyostelia</taxon>
        <taxon>Dictyosteliales</taxon>
        <taxon>Dictyosteliaceae</taxon>
        <taxon>Dictyostelium</taxon>
    </lineage>
</organism>
<comment type="caution">
    <text evidence="2">The sequence shown here is derived from an EMBL/GenBank/DDBJ whole genome shotgun (WGS) entry which is preliminary data.</text>
</comment>
<evidence type="ECO:0000313" key="2">
    <source>
        <dbReference type="EMBL" id="KAK5578815.1"/>
    </source>
</evidence>
<dbReference type="AlphaFoldDB" id="A0AAN7U0E6"/>
<evidence type="ECO:0000313" key="3">
    <source>
        <dbReference type="Proteomes" id="UP001344447"/>
    </source>
</evidence>
<dbReference type="EMBL" id="JAVFKY010000003">
    <property type="protein sequence ID" value="KAK5578815.1"/>
    <property type="molecule type" value="Genomic_DNA"/>
</dbReference>
<name>A0AAN7U0E6_9MYCE</name>
<accession>A0AAN7U0E6</accession>
<reference evidence="2 3" key="1">
    <citation type="submission" date="2023-11" db="EMBL/GenBank/DDBJ databases">
        <title>Dfirmibasis_genome.</title>
        <authorList>
            <person name="Edelbroek B."/>
            <person name="Kjellin J."/>
            <person name="Jerlstrom-Hultqvist J."/>
            <person name="Soderbom F."/>
        </authorList>
    </citation>
    <scope>NUCLEOTIDE SEQUENCE [LARGE SCALE GENOMIC DNA]</scope>
    <source>
        <strain evidence="2 3">TNS-C-14</strain>
    </source>
</reference>
<protein>
    <submittedName>
        <fullName evidence="2">Uncharacterized protein</fullName>
    </submittedName>
</protein>
<sequence length="97" mass="10267">MMQRVAKLSVKTASRVSFKTCTNNFRTATAATSTSTSSGSVPSFSTESKSTPLNQSKTNTSTLNKSSTNNNFINNFIRVAGTDSLIGFSLWASDDGG</sequence>